<reference evidence="1" key="1">
    <citation type="journal article" date="2012" name="Proc. Natl. Acad. Sci. U.S.A.">
        <title>Antigenic diversity is generated by distinct evolutionary mechanisms in African trypanosome species.</title>
        <authorList>
            <person name="Jackson A.P."/>
            <person name="Berry A."/>
            <person name="Aslett M."/>
            <person name="Allison H.C."/>
            <person name="Burton P."/>
            <person name="Vavrova-Anderson J."/>
            <person name="Brown R."/>
            <person name="Browne H."/>
            <person name="Corton N."/>
            <person name="Hauser H."/>
            <person name="Gamble J."/>
            <person name="Gilderthorp R."/>
            <person name="Marcello L."/>
            <person name="McQuillan J."/>
            <person name="Otto T.D."/>
            <person name="Quail M.A."/>
            <person name="Sanders M.J."/>
            <person name="van Tonder A."/>
            <person name="Ginger M.L."/>
            <person name="Field M.C."/>
            <person name="Barry J.D."/>
            <person name="Hertz-Fowler C."/>
            <person name="Berriman M."/>
        </authorList>
    </citation>
    <scope>NUCLEOTIDE SEQUENCE</scope>
    <source>
        <strain evidence="1">Y486</strain>
    </source>
</reference>
<dbReference type="AlphaFoldDB" id="G0U1A7"/>
<dbReference type="EMBL" id="HE573024">
    <property type="protein sequence ID" value="CCC49862.1"/>
    <property type="molecule type" value="Genomic_DNA"/>
</dbReference>
<sequence length="604" mass="65548">MSVSHHFHLNRSFDIQLCPVAASIIDWIPTRRAGSSYAEASTIPQRDILSPSATDVPNFPSGTTRSDSALPEAAMQHRAPVGRSFVGKSAALGVPFQIVRRQFLADSCATVHLFSRDSLEVSAGLLAGLGFVAGPPGHDDASPDGIPLTKCPLFFHANDVLQLGAIWGRRQWASVLNVLCFSWSSRGLPMCEFIAVTPRTDFSLQADRLLFNCSGFWRVFVRGGRSRRDSLISMKTPVERASAHSPVHFGRKIGATATSVADMSNRCYLTAARANDNDVVLEGASGGEHLMREYKSTGTSTASPGGIGASHVENREADVKLVKVESRGKNLGTTIVEPSAEQVAHHHSEHSCATIRRHRWWHLEELRCGVGVAVKNDLVSGVNVYCGCSGHLGRALTFSTHIDVLRRSCYSVTCNTDSVDLAMRLRTNLITSHFTEIDSGIAWRPFKLTPGFTCRLSYSVGRVYMGMTIENIVGQWDNFVSSGRKEVSEFVGRDPALTPEAPSVEPPPEQWYTPYLNRIVLTGSSAFGTVWAGNAASASLDRPTVEEKLSSPGLGARISRAVQVGLGYMGAVFHGAKFDLTVGLATQRSHQPRSLKLFVAFSAH</sequence>
<evidence type="ECO:0000313" key="1">
    <source>
        <dbReference type="EMBL" id="CCC49862.1"/>
    </source>
</evidence>
<dbReference type="OMA" id="HHFHLNR"/>
<dbReference type="VEuPathDB" id="TriTrypDB:TvY486_0804700"/>
<accession>G0U1A7</accession>
<proteinExistence type="predicted"/>
<protein>
    <submittedName>
        <fullName evidence="1">Uncharacterized protein</fullName>
    </submittedName>
</protein>
<organism evidence="1">
    <name type="scientific">Trypanosoma vivax (strain Y486)</name>
    <dbReference type="NCBI Taxonomy" id="1055687"/>
    <lineage>
        <taxon>Eukaryota</taxon>
        <taxon>Discoba</taxon>
        <taxon>Euglenozoa</taxon>
        <taxon>Kinetoplastea</taxon>
        <taxon>Metakinetoplastina</taxon>
        <taxon>Trypanosomatida</taxon>
        <taxon>Trypanosomatidae</taxon>
        <taxon>Trypanosoma</taxon>
        <taxon>Duttonella</taxon>
    </lineage>
</organism>
<name>G0U1A7_TRYVY</name>
<gene>
    <name evidence="1" type="ORF">TVY486_0804700</name>
</gene>